<reference evidence="1 2" key="1">
    <citation type="submission" date="2024-09" db="EMBL/GenBank/DDBJ databases">
        <title>A chromosome-level genome assembly of Gray's grenadier anchovy, Coilia grayii.</title>
        <authorList>
            <person name="Fu Z."/>
        </authorList>
    </citation>
    <scope>NUCLEOTIDE SEQUENCE [LARGE SCALE GENOMIC DNA]</scope>
    <source>
        <strain evidence="1">G4</strain>
        <tissue evidence="1">Muscle</tissue>
    </source>
</reference>
<dbReference type="Proteomes" id="UP001591681">
    <property type="component" value="Unassembled WGS sequence"/>
</dbReference>
<keyword evidence="2" id="KW-1185">Reference proteome</keyword>
<sequence length="278" mass="32520">MKGIPSDSIFFSYLKGTVRVKGVKEMMMRKLHPPHSRRRSRAAASITRITTAETRALQAQRECEKAWWLAEVRERDRQLAALREERKMLLFVLRRERHQHSIERRSVAMEREWERVEWMRVMEDRETQVASTVLAMTVIKLTLMNQKEEQNQSASSAAQHTYMKALEIKGHTRGFTGQTEQRRQMWRPVGRSGHGGGQMYAHSMESTSTITQGMVTDMLKAHKQEALRLELLEKQRLRKTEAKATLIRTDDGSREARFWNLHGFHWFGISRKNNTSSN</sequence>
<organism evidence="1 2">
    <name type="scientific">Coilia grayii</name>
    <name type="common">Gray's grenadier anchovy</name>
    <dbReference type="NCBI Taxonomy" id="363190"/>
    <lineage>
        <taxon>Eukaryota</taxon>
        <taxon>Metazoa</taxon>
        <taxon>Chordata</taxon>
        <taxon>Craniata</taxon>
        <taxon>Vertebrata</taxon>
        <taxon>Euteleostomi</taxon>
        <taxon>Actinopterygii</taxon>
        <taxon>Neopterygii</taxon>
        <taxon>Teleostei</taxon>
        <taxon>Clupei</taxon>
        <taxon>Clupeiformes</taxon>
        <taxon>Clupeoidei</taxon>
        <taxon>Engraulidae</taxon>
        <taxon>Coilinae</taxon>
        <taxon>Coilia</taxon>
    </lineage>
</organism>
<evidence type="ECO:0000313" key="1">
    <source>
        <dbReference type="EMBL" id="KAL2084585.1"/>
    </source>
</evidence>
<accession>A0ABD1JE00</accession>
<gene>
    <name evidence="1" type="ORF">ACEWY4_020103</name>
</gene>
<comment type="caution">
    <text evidence="1">The sequence shown here is derived from an EMBL/GenBank/DDBJ whole genome shotgun (WGS) entry which is preliminary data.</text>
</comment>
<evidence type="ECO:0000313" key="2">
    <source>
        <dbReference type="Proteomes" id="UP001591681"/>
    </source>
</evidence>
<name>A0ABD1JE00_9TELE</name>
<dbReference type="AlphaFoldDB" id="A0ABD1JE00"/>
<protein>
    <submittedName>
        <fullName evidence="1">Uncharacterized protein</fullName>
    </submittedName>
</protein>
<proteinExistence type="predicted"/>
<dbReference type="EMBL" id="JBHFQA010000017">
    <property type="protein sequence ID" value="KAL2084585.1"/>
    <property type="molecule type" value="Genomic_DNA"/>
</dbReference>